<dbReference type="InterPro" id="IPR010852">
    <property type="entry name" value="ABATE"/>
</dbReference>
<dbReference type="PANTHER" id="PTHR35525">
    <property type="entry name" value="BLL6575 PROTEIN"/>
    <property type="match status" value="1"/>
</dbReference>
<evidence type="ECO:0000259" key="2">
    <source>
        <dbReference type="Pfam" id="PF11706"/>
    </source>
</evidence>
<dbReference type="InterPro" id="IPR021005">
    <property type="entry name" value="Znf_CGNR"/>
</dbReference>
<proteinExistence type="predicted"/>
<evidence type="ECO:0000256" key="1">
    <source>
        <dbReference type="SAM" id="MobiDB-lite"/>
    </source>
</evidence>
<name>A0A640TBQ3_STRNI</name>
<dbReference type="PANTHER" id="PTHR35525:SF3">
    <property type="entry name" value="BLL6575 PROTEIN"/>
    <property type="match status" value="1"/>
</dbReference>
<dbReference type="Pfam" id="PF07336">
    <property type="entry name" value="ABATE"/>
    <property type="match status" value="1"/>
</dbReference>
<dbReference type="EMBL" id="CP114202">
    <property type="protein sequence ID" value="WAT94602.1"/>
    <property type="molecule type" value="Genomic_DNA"/>
</dbReference>
<gene>
    <name evidence="3" type="ORF">Sliba_01690</name>
    <name evidence="4" type="ORF">STRLI_000253</name>
</gene>
<dbReference type="EMBL" id="BLIP01000001">
    <property type="protein sequence ID" value="GFE19716.1"/>
    <property type="molecule type" value="Genomic_DNA"/>
</dbReference>
<protein>
    <submittedName>
        <fullName evidence="4">ABATE domain-containing protein</fullName>
    </submittedName>
</protein>
<dbReference type="RefSeq" id="WP_159483651.1">
    <property type="nucleotide sequence ID" value="NZ_BLIP01000001.1"/>
</dbReference>
<dbReference type="SUPFAM" id="SSF160904">
    <property type="entry name" value="Jann2411-like"/>
    <property type="match status" value="1"/>
</dbReference>
<dbReference type="Proteomes" id="UP000429552">
    <property type="component" value="Unassembled WGS sequence"/>
</dbReference>
<dbReference type="AlphaFoldDB" id="A0A640TBQ3"/>
<accession>A0A640TBQ3</accession>
<evidence type="ECO:0000313" key="5">
    <source>
        <dbReference type="Proteomes" id="UP000429552"/>
    </source>
</evidence>
<feature type="region of interest" description="Disordered" evidence="1">
    <location>
        <begin position="1"/>
        <end position="20"/>
    </location>
</feature>
<evidence type="ECO:0000313" key="6">
    <source>
        <dbReference type="Proteomes" id="UP001210609"/>
    </source>
</evidence>
<dbReference type="Pfam" id="PF11706">
    <property type="entry name" value="zf-CGNR"/>
    <property type="match status" value="1"/>
</dbReference>
<sequence>MTGSSAVGSAPTPASGRRSSEGFRLGNEILAFRFVATLGERRADPVERIATPEQLRAWLIANELGSADMPASESLLRDARALREAIHRAGTAIASGGVPDPADEELLNRWTARHRARLVLTGGRARWHLPETDSARAALAVVALDAVATLGGHGDGVIKRCEQHTCGGLFVDTSRGRRRRWCSMATCGNKVKKANLKAARDGTEPGLTDG</sequence>
<reference evidence="3 5" key="1">
    <citation type="submission" date="2019-12" db="EMBL/GenBank/DDBJ databases">
        <title>Whole genome shotgun sequence of Streptomyces libani subsp. libani NBRC 13452.</title>
        <authorList>
            <person name="Ichikawa N."/>
            <person name="Kimura A."/>
            <person name="Kitahashi Y."/>
            <person name="Komaki H."/>
            <person name="Tamura T."/>
        </authorList>
    </citation>
    <scope>NUCLEOTIDE SEQUENCE [LARGE SCALE GENOMIC DNA]</scope>
    <source>
        <strain evidence="3 5">NBRC 13452</strain>
    </source>
</reference>
<dbReference type="InterPro" id="IPR023286">
    <property type="entry name" value="ABATE_dom_sf"/>
</dbReference>
<organism evidence="3 5">
    <name type="scientific">Streptomyces nigrescens</name>
    <dbReference type="NCBI Taxonomy" id="1920"/>
    <lineage>
        <taxon>Bacteria</taxon>
        <taxon>Bacillati</taxon>
        <taxon>Actinomycetota</taxon>
        <taxon>Actinomycetes</taxon>
        <taxon>Kitasatosporales</taxon>
        <taxon>Streptomycetaceae</taxon>
        <taxon>Streptomyces</taxon>
    </lineage>
</organism>
<keyword evidence="6" id="KW-1185">Reference proteome</keyword>
<feature type="domain" description="Zinc finger CGNR" evidence="2">
    <location>
        <begin position="158"/>
        <end position="198"/>
    </location>
</feature>
<reference evidence="4 6" key="2">
    <citation type="submission" date="2022-12" db="EMBL/GenBank/DDBJ databases">
        <authorList>
            <person name="Ruckert C."/>
            <person name="Busche T."/>
            <person name="Kalinowski J."/>
            <person name="Wittmann C."/>
        </authorList>
    </citation>
    <scope>NUCLEOTIDE SEQUENCE [LARGE SCALE GENOMIC DNA]</scope>
    <source>
        <strain evidence="4 6">DSM 40555</strain>
    </source>
</reference>
<evidence type="ECO:0000313" key="3">
    <source>
        <dbReference type="EMBL" id="GFE19716.1"/>
    </source>
</evidence>
<evidence type="ECO:0000313" key="4">
    <source>
        <dbReference type="EMBL" id="WAT94602.1"/>
    </source>
</evidence>
<dbReference type="Gene3D" id="1.10.3300.10">
    <property type="entry name" value="Jann2411-like domain"/>
    <property type="match status" value="1"/>
</dbReference>
<dbReference type="Proteomes" id="UP001210609">
    <property type="component" value="Chromosome"/>
</dbReference>